<organism evidence="1 2">
    <name type="scientific">Candidatus Protofrankia californiensis</name>
    <dbReference type="NCBI Taxonomy" id="1839754"/>
    <lineage>
        <taxon>Bacteria</taxon>
        <taxon>Bacillati</taxon>
        <taxon>Actinomycetota</taxon>
        <taxon>Actinomycetes</taxon>
        <taxon>Frankiales</taxon>
        <taxon>Frankiaceae</taxon>
        <taxon>Protofrankia</taxon>
    </lineage>
</organism>
<dbReference type="Proteomes" id="UP000199013">
    <property type="component" value="Unassembled WGS sequence"/>
</dbReference>
<reference evidence="2" key="1">
    <citation type="submission" date="2016-02" db="EMBL/GenBank/DDBJ databases">
        <authorList>
            <person name="Wibberg D."/>
        </authorList>
    </citation>
    <scope>NUCLEOTIDE SEQUENCE [LARGE SCALE GENOMIC DNA]</scope>
</reference>
<evidence type="ECO:0000313" key="1">
    <source>
        <dbReference type="EMBL" id="SBW18412.1"/>
    </source>
</evidence>
<name>A0A1C3NTY7_9ACTN</name>
<accession>A0A1C3NTY7</accession>
<gene>
    <name evidence="1" type="ORF">FDG2_0655</name>
</gene>
<dbReference type="AlphaFoldDB" id="A0A1C3NTY7"/>
<protein>
    <submittedName>
        <fullName evidence="1">XRE family transcriptional regulator</fullName>
    </submittedName>
</protein>
<dbReference type="EMBL" id="FLUV01000258">
    <property type="protein sequence ID" value="SBW18412.1"/>
    <property type="molecule type" value="Genomic_DNA"/>
</dbReference>
<evidence type="ECO:0000313" key="2">
    <source>
        <dbReference type="Proteomes" id="UP000199013"/>
    </source>
</evidence>
<proteinExistence type="predicted"/>
<keyword evidence="2" id="KW-1185">Reference proteome</keyword>
<sequence>MAEEIEPSLARSTPAHISIWGRLLVRASASAARNNRPERARDLLTLARSAAVRVERDRLDYGAYFASFGPTTVATMEVEMAMTSGDPARALALARDVPSSTHIPQSTWTRHLLAVAEAQTEVREYNAAVQTIGQLRDMAPEWLRNQRLAHHIVRDLLDAATVRRARKVGLADLASCMGVRP</sequence>